<dbReference type="InterPro" id="IPR000340">
    <property type="entry name" value="Dual-sp_phosphatase_cat-dom"/>
</dbReference>
<protein>
    <recommendedName>
        <fullName evidence="2">Tyrosine specific protein phosphatases domain-containing protein</fullName>
    </recommendedName>
</protein>
<gene>
    <name evidence="3" type="ORF">VHEMI02298</name>
</gene>
<evidence type="ECO:0000256" key="1">
    <source>
        <dbReference type="ARBA" id="ARBA00009649"/>
    </source>
</evidence>
<keyword evidence="4" id="KW-1185">Reference proteome</keyword>
<organism evidence="3 4">
    <name type="scientific">[Torrubiella] hemipterigena</name>
    <dbReference type="NCBI Taxonomy" id="1531966"/>
    <lineage>
        <taxon>Eukaryota</taxon>
        <taxon>Fungi</taxon>
        <taxon>Dikarya</taxon>
        <taxon>Ascomycota</taxon>
        <taxon>Pezizomycotina</taxon>
        <taxon>Sordariomycetes</taxon>
        <taxon>Hypocreomycetidae</taxon>
        <taxon>Hypocreales</taxon>
        <taxon>Clavicipitaceae</taxon>
        <taxon>Clavicipitaceae incertae sedis</taxon>
        <taxon>'Torrubiella' clade</taxon>
    </lineage>
</organism>
<dbReference type="PROSITE" id="PS50056">
    <property type="entry name" value="TYR_PHOSPHATASE_2"/>
    <property type="match status" value="1"/>
</dbReference>
<dbReference type="InterPro" id="IPR029021">
    <property type="entry name" value="Prot-tyrosine_phosphatase-like"/>
</dbReference>
<reference evidence="3 4" key="1">
    <citation type="journal article" date="2015" name="Genome Announc.">
        <title>Draft Genome Sequence and Gene Annotation of the Entomopathogenic Fungus Verticillium hemipterigenum.</title>
        <authorList>
            <person name="Horn F."/>
            <person name="Habel A."/>
            <person name="Scharf D.H."/>
            <person name="Dworschak J."/>
            <person name="Brakhage A.A."/>
            <person name="Guthke R."/>
            <person name="Hertweck C."/>
            <person name="Linde J."/>
        </authorList>
    </citation>
    <scope>NUCLEOTIDE SEQUENCE [LARGE SCALE GENOMIC DNA]</scope>
</reference>
<evidence type="ECO:0000313" key="4">
    <source>
        <dbReference type="Proteomes" id="UP000039046"/>
    </source>
</evidence>
<dbReference type="PANTHER" id="PTHR46588:SF1">
    <property type="entry name" value="SERINE_THREONINE_TYROSINE-INTERACTING PROTEIN"/>
    <property type="match status" value="1"/>
</dbReference>
<dbReference type="InterPro" id="IPR000387">
    <property type="entry name" value="Tyr_Pase_dom"/>
</dbReference>
<dbReference type="InterPro" id="IPR052449">
    <property type="entry name" value="STYX-Interacting_Phosphatase"/>
</dbReference>
<feature type="domain" description="Tyrosine specific protein phosphatases" evidence="2">
    <location>
        <begin position="159"/>
        <end position="225"/>
    </location>
</feature>
<evidence type="ECO:0000259" key="2">
    <source>
        <dbReference type="PROSITE" id="PS50056"/>
    </source>
</evidence>
<dbReference type="EMBL" id="CDHN01000001">
    <property type="protein sequence ID" value="CEJ82221.1"/>
    <property type="molecule type" value="Genomic_DNA"/>
</dbReference>
<dbReference type="AlphaFoldDB" id="A0A0A1SVF9"/>
<name>A0A0A1SVF9_9HYPO</name>
<dbReference type="PANTHER" id="PTHR46588">
    <property type="entry name" value="SERINE/THREONINE/TYROSINE-INTERACTING PROTEIN"/>
    <property type="match status" value="1"/>
</dbReference>
<dbReference type="InterPro" id="IPR020422">
    <property type="entry name" value="TYR_PHOSPHATASE_DUAL_dom"/>
</dbReference>
<proteinExistence type="inferred from homology"/>
<comment type="similarity">
    <text evidence="1">Belongs to the protein-tyrosine phosphatase family. Non-receptor class subfamily.</text>
</comment>
<sequence length="294" mass="32453">MAARESTPIAPYTLGSPSAPLIAIPVAGGRQPTKDGDIALKSTLDLSPSSLQAAVCGLSSDELAVVMPKESATASTDRSESWAYEMRWQAQPILDFLYLGPTAAVKDVDFMRNSQITLLVIIRDSRMRNTKAQVAERISSELGFQIRYAYVDGTQALIHDIPSLIEDINRHILSVYNSTNGSCRGKVLITCETGNGRSAAVAAAYLMQLYGRDVVTVVQFMILQRFCVNFDEDIKQMLTTWAGLLKAKASGLSHDLPNRAKRRRDDDVIDQEMEEDGQRFTGRENFAPFIDNEI</sequence>
<dbReference type="SMART" id="SM00195">
    <property type="entry name" value="DSPc"/>
    <property type="match status" value="1"/>
</dbReference>
<dbReference type="STRING" id="1531966.A0A0A1SVF9"/>
<dbReference type="Gene3D" id="3.90.190.10">
    <property type="entry name" value="Protein tyrosine phosphatase superfamily"/>
    <property type="match status" value="1"/>
</dbReference>
<dbReference type="GO" id="GO:0005737">
    <property type="term" value="C:cytoplasm"/>
    <property type="evidence" value="ECO:0007669"/>
    <property type="project" value="TreeGrafter"/>
</dbReference>
<dbReference type="GO" id="GO:0062026">
    <property type="term" value="P:negative regulation of SCF-dependent proteasomal ubiquitin-dependent catabolic process"/>
    <property type="evidence" value="ECO:0007669"/>
    <property type="project" value="TreeGrafter"/>
</dbReference>
<dbReference type="HOGENOM" id="CLU_049471_1_0_1"/>
<dbReference type="GO" id="GO:0140096">
    <property type="term" value="F:catalytic activity, acting on a protein"/>
    <property type="evidence" value="ECO:0007669"/>
    <property type="project" value="UniProtKB-ARBA"/>
</dbReference>
<dbReference type="GO" id="GO:1990444">
    <property type="term" value="F:F-box domain binding"/>
    <property type="evidence" value="ECO:0007669"/>
    <property type="project" value="TreeGrafter"/>
</dbReference>
<dbReference type="SUPFAM" id="SSF52799">
    <property type="entry name" value="(Phosphotyrosine protein) phosphatases II"/>
    <property type="match status" value="1"/>
</dbReference>
<evidence type="ECO:0000313" key="3">
    <source>
        <dbReference type="EMBL" id="CEJ82221.1"/>
    </source>
</evidence>
<dbReference type="OrthoDB" id="10252009at2759"/>
<dbReference type="Pfam" id="PF00782">
    <property type="entry name" value="DSPc"/>
    <property type="match status" value="1"/>
</dbReference>
<accession>A0A0A1SVF9</accession>
<dbReference type="GO" id="GO:0070372">
    <property type="term" value="P:regulation of ERK1 and ERK2 cascade"/>
    <property type="evidence" value="ECO:0007669"/>
    <property type="project" value="TreeGrafter"/>
</dbReference>
<dbReference type="CDD" id="cd14498">
    <property type="entry name" value="DSP"/>
    <property type="match status" value="1"/>
</dbReference>
<dbReference type="Proteomes" id="UP000039046">
    <property type="component" value="Unassembled WGS sequence"/>
</dbReference>
<dbReference type="GO" id="GO:0005654">
    <property type="term" value="C:nucleoplasm"/>
    <property type="evidence" value="ECO:0007669"/>
    <property type="project" value="TreeGrafter"/>
</dbReference>